<reference evidence="3" key="2">
    <citation type="submission" date="2020-09" db="EMBL/GenBank/DDBJ databases">
        <authorList>
            <person name="Sun Q."/>
            <person name="Ohkuma M."/>
        </authorList>
    </citation>
    <scope>NUCLEOTIDE SEQUENCE</scope>
    <source>
        <strain evidence="3">JCM 3090</strain>
    </source>
</reference>
<keyword evidence="2" id="KW-1133">Transmembrane helix</keyword>
<reference evidence="3" key="1">
    <citation type="journal article" date="2014" name="Int. J. Syst. Evol. Microbiol.">
        <title>Complete genome sequence of Corynebacterium casei LMG S-19264T (=DSM 44701T), isolated from a smear-ripened cheese.</title>
        <authorList>
            <consortium name="US DOE Joint Genome Institute (JGI-PGF)"/>
            <person name="Walter F."/>
            <person name="Albersmeier A."/>
            <person name="Kalinowski J."/>
            <person name="Ruckert C."/>
        </authorList>
    </citation>
    <scope>NUCLEOTIDE SEQUENCE</scope>
    <source>
        <strain evidence="3">JCM 3090</strain>
    </source>
</reference>
<gene>
    <name evidence="3" type="ORF">GCM10010123_19670</name>
</gene>
<accession>A0A8J3F8V3</accession>
<sequence length="256" mass="27380">MATPLRHTYTDPELTALADTVDAASDPIALMAAAITAVYTPLVAAVGGTFALADYSRGLIRPADYSIPTVQWEAICAAVALRAEQWGTQVMFALELVAHMPAQHQDPTVPAPKLEIPDRRPLIHQLDVDRDAVDVIAACSRHVQNLADYFGAGSPAHTDALQSWERQLSRLFLMGLGAHSKVRRDGPLSLIVATAAGVTFGLIFHSLRRRCTVSGCAAWIADDGKVSGTRGGPPGHAHVPNYPLGAPQPGTWRFHS</sequence>
<feature type="transmembrane region" description="Helical" evidence="2">
    <location>
        <begin position="28"/>
        <end position="53"/>
    </location>
</feature>
<protein>
    <submittedName>
        <fullName evidence="3">Uncharacterized protein</fullName>
    </submittedName>
</protein>
<evidence type="ECO:0000313" key="3">
    <source>
        <dbReference type="EMBL" id="GGJ89915.1"/>
    </source>
</evidence>
<feature type="region of interest" description="Disordered" evidence="1">
    <location>
        <begin position="230"/>
        <end position="256"/>
    </location>
</feature>
<comment type="caution">
    <text evidence="3">The sequence shown here is derived from an EMBL/GenBank/DDBJ whole genome shotgun (WGS) entry which is preliminary data.</text>
</comment>
<name>A0A8J3F8V3_9ACTN</name>
<organism evidence="3 4">
    <name type="scientific">Pilimelia anulata</name>
    <dbReference type="NCBI Taxonomy" id="53371"/>
    <lineage>
        <taxon>Bacteria</taxon>
        <taxon>Bacillati</taxon>
        <taxon>Actinomycetota</taxon>
        <taxon>Actinomycetes</taxon>
        <taxon>Micromonosporales</taxon>
        <taxon>Micromonosporaceae</taxon>
        <taxon>Pilimelia</taxon>
    </lineage>
</organism>
<dbReference type="Proteomes" id="UP000649739">
    <property type="component" value="Unassembled WGS sequence"/>
</dbReference>
<feature type="transmembrane region" description="Helical" evidence="2">
    <location>
        <begin position="188"/>
        <end position="207"/>
    </location>
</feature>
<proteinExistence type="predicted"/>
<dbReference type="EMBL" id="BMQB01000003">
    <property type="protein sequence ID" value="GGJ89915.1"/>
    <property type="molecule type" value="Genomic_DNA"/>
</dbReference>
<evidence type="ECO:0000256" key="2">
    <source>
        <dbReference type="SAM" id="Phobius"/>
    </source>
</evidence>
<evidence type="ECO:0000313" key="4">
    <source>
        <dbReference type="Proteomes" id="UP000649739"/>
    </source>
</evidence>
<keyword evidence="2" id="KW-0812">Transmembrane</keyword>
<keyword evidence="2" id="KW-0472">Membrane</keyword>
<keyword evidence="4" id="KW-1185">Reference proteome</keyword>
<dbReference type="AlphaFoldDB" id="A0A8J3F8V3"/>
<dbReference type="RefSeq" id="WP_189169746.1">
    <property type="nucleotide sequence ID" value="NZ_BMQB01000003.1"/>
</dbReference>
<evidence type="ECO:0000256" key="1">
    <source>
        <dbReference type="SAM" id="MobiDB-lite"/>
    </source>
</evidence>